<feature type="region of interest" description="Disordered" evidence="6">
    <location>
        <begin position="1"/>
        <end position="33"/>
    </location>
</feature>
<evidence type="ECO:0000313" key="10">
    <source>
        <dbReference type="Proteomes" id="UP001610446"/>
    </source>
</evidence>
<feature type="transmembrane region" description="Helical" evidence="7">
    <location>
        <begin position="326"/>
        <end position="343"/>
    </location>
</feature>
<feature type="transmembrane region" description="Helical" evidence="7">
    <location>
        <begin position="88"/>
        <end position="105"/>
    </location>
</feature>
<feature type="domain" description="Major facilitator superfamily (MFS) profile" evidence="8">
    <location>
        <begin position="51"/>
        <end position="467"/>
    </location>
</feature>
<evidence type="ECO:0000256" key="2">
    <source>
        <dbReference type="ARBA" id="ARBA00022448"/>
    </source>
</evidence>
<evidence type="ECO:0000256" key="3">
    <source>
        <dbReference type="ARBA" id="ARBA00022692"/>
    </source>
</evidence>
<evidence type="ECO:0000256" key="7">
    <source>
        <dbReference type="SAM" id="Phobius"/>
    </source>
</evidence>
<dbReference type="PANTHER" id="PTHR43791:SF48">
    <property type="entry name" value="TRANSPORTER, PUTATIVE (AFU_ORTHOLOGUE AFUA_4G01000)-RELATED"/>
    <property type="match status" value="1"/>
</dbReference>
<feature type="transmembrane region" description="Helical" evidence="7">
    <location>
        <begin position="177"/>
        <end position="198"/>
    </location>
</feature>
<feature type="transmembrane region" description="Helical" evidence="7">
    <location>
        <begin position="117"/>
        <end position="139"/>
    </location>
</feature>
<gene>
    <name evidence="9" type="ORF">BJY01DRAFT_234172</name>
</gene>
<evidence type="ECO:0000259" key="8">
    <source>
        <dbReference type="PROSITE" id="PS50850"/>
    </source>
</evidence>
<feature type="transmembrane region" description="Helical" evidence="7">
    <location>
        <begin position="375"/>
        <end position="397"/>
    </location>
</feature>
<dbReference type="Pfam" id="PF07690">
    <property type="entry name" value="MFS_1"/>
    <property type="match status" value="1"/>
</dbReference>
<dbReference type="Gene3D" id="1.20.1250.20">
    <property type="entry name" value="MFS general substrate transporter like domains"/>
    <property type="match status" value="2"/>
</dbReference>
<keyword evidence="2" id="KW-0813">Transport</keyword>
<dbReference type="EMBL" id="JBFXLU010000054">
    <property type="protein sequence ID" value="KAL2847781.1"/>
    <property type="molecule type" value="Genomic_DNA"/>
</dbReference>
<evidence type="ECO:0000256" key="6">
    <source>
        <dbReference type="SAM" id="MobiDB-lite"/>
    </source>
</evidence>
<evidence type="ECO:0000256" key="5">
    <source>
        <dbReference type="ARBA" id="ARBA00023136"/>
    </source>
</evidence>
<sequence length="505" mass="55843">MSEKAVSDHVGESKSHAPTDSNSVNLKDPQPSSTFDPAAEARLRRKIDFYILPTVALMYLFCFIDRANIGNARLAGLEADLNMSGYDYNTLLSVFYISYIVFELPSNIACKWIGPGWFIPGLTLGFGICSIGTAFVHTFDAACGVRFLLGVFEAGMMPGISYFLSRWYRRRELAFRISMYLVMSPLAGAFGGLLASAILNLDSFGSLNEWRMIFAIEGIITVGIALLALATLTDRPETARWLSAEEKALAIARLVSESEHTGQTVVLDKLDRTKLLRGILNPVVQATSWVMLFATVTVQGLAFFSPTIVRTIYPEKSVTQQQLQTVPPYIVGAFFTMLIPYLSGRFDRRLIFFIGTPLFMMTGYIIFLATDNARARYGATFLIASGSFPLGVLCNAHGAASVVSDTARATAIGLVVMFGNIGGLIATWSFLPFDGPNYPIGNGLNLATGACCFVISVGLWWWSRWDNARRDGEEEQGNAARMLDGLGQRQVEDLEWRHPYFRWRM</sequence>
<keyword evidence="10" id="KW-1185">Reference proteome</keyword>
<keyword evidence="5 7" id="KW-0472">Membrane</keyword>
<comment type="caution">
    <text evidence="9">The sequence shown here is derived from an EMBL/GenBank/DDBJ whole genome shotgun (WGS) entry which is preliminary data.</text>
</comment>
<dbReference type="InterPro" id="IPR036259">
    <property type="entry name" value="MFS_trans_sf"/>
</dbReference>
<evidence type="ECO:0000313" key="9">
    <source>
        <dbReference type="EMBL" id="KAL2847781.1"/>
    </source>
</evidence>
<dbReference type="Proteomes" id="UP001610446">
    <property type="component" value="Unassembled WGS sequence"/>
</dbReference>
<keyword evidence="4 7" id="KW-1133">Transmembrane helix</keyword>
<organism evidence="9 10">
    <name type="scientific">Aspergillus pseudoustus</name>
    <dbReference type="NCBI Taxonomy" id="1810923"/>
    <lineage>
        <taxon>Eukaryota</taxon>
        <taxon>Fungi</taxon>
        <taxon>Dikarya</taxon>
        <taxon>Ascomycota</taxon>
        <taxon>Pezizomycotina</taxon>
        <taxon>Eurotiomycetes</taxon>
        <taxon>Eurotiomycetidae</taxon>
        <taxon>Eurotiales</taxon>
        <taxon>Aspergillaceae</taxon>
        <taxon>Aspergillus</taxon>
        <taxon>Aspergillus subgen. Nidulantes</taxon>
    </lineage>
</organism>
<feature type="transmembrane region" description="Helical" evidence="7">
    <location>
        <begin position="49"/>
        <end position="68"/>
    </location>
</feature>
<dbReference type="InterPro" id="IPR011701">
    <property type="entry name" value="MFS"/>
</dbReference>
<feature type="compositionally biased region" description="Polar residues" evidence="6">
    <location>
        <begin position="18"/>
        <end position="33"/>
    </location>
</feature>
<reference evidence="9 10" key="1">
    <citation type="submission" date="2024-07" db="EMBL/GenBank/DDBJ databases">
        <title>Section-level genome sequencing and comparative genomics of Aspergillus sections Usti and Cavernicolus.</title>
        <authorList>
            <consortium name="Lawrence Berkeley National Laboratory"/>
            <person name="Nybo J.L."/>
            <person name="Vesth T.C."/>
            <person name="Theobald S."/>
            <person name="Frisvad J.C."/>
            <person name="Larsen T.O."/>
            <person name="Kjaerboelling I."/>
            <person name="Rothschild-Mancinelli K."/>
            <person name="Lyhne E.K."/>
            <person name="Kogle M.E."/>
            <person name="Barry K."/>
            <person name="Clum A."/>
            <person name="Na H."/>
            <person name="Ledsgaard L."/>
            <person name="Lin J."/>
            <person name="Lipzen A."/>
            <person name="Kuo A."/>
            <person name="Riley R."/>
            <person name="Mondo S."/>
            <person name="Labutti K."/>
            <person name="Haridas S."/>
            <person name="Pangalinan J."/>
            <person name="Salamov A.A."/>
            <person name="Simmons B.A."/>
            <person name="Magnuson J.K."/>
            <person name="Chen J."/>
            <person name="Drula E."/>
            <person name="Henrissat B."/>
            <person name="Wiebenga A."/>
            <person name="Lubbers R.J."/>
            <person name="Gomes A.C."/>
            <person name="Makela M.R."/>
            <person name="Stajich J."/>
            <person name="Grigoriev I.V."/>
            <person name="Mortensen U.H."/>
            <person name="De Vries R.P."/>
            <person name="Baker S.E."/>
            <person name="Andersen M.R."/>
        </authorList>
    </citation>
    <scope>NUCLEOTIDE SEQUENCE [LARGE SCALE GENOMIC DNA]</scope>
    <source>
        <strain evidence="9 10">CBS 123904</strain>
    </source>
</reference>
<comment type="subcellular location">
    <subcellularLocation>
        <location evidence="1">Membrane</location>
        <topology evidence="1">Multi-pass membrane protein</topology>
    </subcellularLocation>
</comment>
<feature type="transmembrane region" description="Helical" evidence="7">
    <location>
        <begin position="443"/>
        <end position="462"/>
    </location>
</feature>
<feature type="transmembrane region" description="Helical" evidence="7">
    <location>
        <begin position="350"/>
        <end position="369"/>
    </location>
</feature>
<dbReference type="SUPFAM" id="SSF103473">
    <property type="entry name" value="MFS general substrate transporter"/>
    <property type="match status" value="1"/>
</dbReference>
<evidence type="ECO:0000256" key="4">
    <source>
        <dbReference type="ARBA" id="ARBA00022989"/>
    </source>
</evidence>
<feature type="transmembrane region" description="Helical" evidence="7">
    <location>
        <begin position="409"/>
        <end position="431"/>
    </location>
</feature>
<name>A0ABR4K6N2_9EURO</name>
<dbReference type="PROSITE" id="PS50850">
    <property type="entry name" value="MFS"/>
    <property type="match status" value="1"/>
</dbReference>
<feature type="transmembrane region" description="Helical" evidence="7">
    <location>
        <begin position="145"/>
        <end position="165"/>
    </location>
</feature>
<accession>A0ABR4K6N2</accession>
<evidence type="ECO:0000256" key="1">
    <source>
        <dbReference type="ARBA" id="ARBA00004141"/>
    </source>
</evidence>
<feature type="transmembrane region" description="Helical" evidence="7">
    <location>
        <begin position="279"/>
        <end position="306"/>
    </location>
</feature>
<dbReference type="PANTHER" id="PTHR43791">
    <property type="entry name" value="PERMEASE-RELATED"/>
    <property type="match status" value="1"/>
</dbReference>
<protein>
    <submittedName>
        <fullName evidence="9">Major facilitator superfamily domain-containing protein</fullName>
    </submittedName>
</protein>
<feature type="transmembrane region" description="Helical" evidence="7">
    <location>
        <begin position="210"/>
        <end position="232"/>
    </location>
</feature>
<feature type="compositionally biased region" description="Basic and acidic residues" evidence="6">
    <location>
        <begin position="1"/>
        <end position="17"/>
    </location>
</feature>
<dbReference type="InterPro" id="IPR020846">
    <property type="entry name" value="MFS_dom"/>
</dbReference>
<proteinExistence type="predicted"/>
<keyword evidence="3 7" id="KW-0812">Transmembrane</keyword>